<dbReference type="Proteomes" id="UP000325003">
    <property type="component" value="Unassembled WGS sequence"/>
</dbReference>
<comment type="caution">
    <text evidence="3">The sequence shown here is derived from an EMBL/GenBank/DDBJ whole genome shotgun (WGS) entry which is preliminary data.</text>
</comment>
<keyword evidence="1" id="KW-0479">Metal-binding</keyword>
<dbReference type="RefSeq" id="WP_149729551.1">
    <property type="nucleotide sequence ID" value="NZ_VUJV01000006.1"/>
</dbReference>
<dbReference type="Gene3D" id="3.10.180.10">
    <property type="entry name" value="2,3-Dihydroxybiphenyl 1,2-Dioxygenase, domain 1"/>
    <property type="match status" value="1"/>
</dbReference>
<dbReference type="InterPro" id="IPR029068">
    <property type="entry name" value="Glyas_Bleomycin-R_OHBP_Dase"/>
</dbReference>
<dbReference type="PANTHER" id="PTHR43048:SF3">
    <property type="entry name" value="METHYLMALONYL-COA EPIMERASE, MITOCHONDRIAL"/>
    <property type="match status" value="1"/>
</dbReference>
<dbReference type="PANTHER" id="PTHR43048">
    <property type="entry name" value="METHYLMALONYL-COA EPIMERASE"/>
    <property type="match status" value="1"/>
</dbReference>
<dbReference type="PROSITE" id="PS51819">
    <property type="entry name" value="VOC"/>
    <property type="match status" value="1"/>
</dbReference>
<reference evidence="3 4" key="1">
    <citation type="submission" date="2019-09" db="EMBL/GenBank/DDBJ databases">
        <title>Nocardioides panacisoli sp. nov., isolated from the soil of a ginseng field.</title>
        <authorList>
            <person name="Cho C."/>
        </authorList>
    </citation>
    <scope>NUCLEOTIDE SEQUENCE [LARGE SCALE GENOMIC DNA]</scope>
    <source>
        <strain evidence="3 4">BN130099</strain>
    </source>
</reference>
<protein>
    <submittedName>
        <fullName evidence="3">VOC family protein</fullName>
    </submittedName>
</protein>
<gene>
    <name evidence="3" type="ORF">F0U44_16985</name>
</gene>
<dbReference type="GO" id="GO:0046872">
    <property type="term" value="F:metal ion binding"/>
    <property type="evidence" value="ECO:0007669"/>
    <property type="project" value="UniProtKB-KW"/>
</dbReference>
<dbReference type="Pfam" id="PF13669">
    <property type="entry name" value="Glyoxalase_4"/>
    <property type="match status" value="1"/>
</dbReference>
<evidence type="ECO:0000313" key="3">
    <source>
        <dbReference type="EMBL" id="KAA1416881.1"/>
    </source>
</evidence>
<dbReference type="EMBL" id="VUJV01000006">
    <property type="protein sequence ID" value="KAA1416881.1"/>
    <property type="molecule type" value="Genomic_DNA"/>
</dbReference>
<keyword evidence="4" id="KW-1185">Reference proteome</keyword>
<accession>A0A5B1L835</accession>
<feature type="domain" description="VOC" evidence="2">
    <location>
        <begin position="7"/>
        <end position="151"/>
    </location>
</feature>
<dbReference type="InterPro" id="IPR037523">
    <property type="entry name" value="VOC_core"/>
</dbReference>
<dbReference type="GO" id="GO:0004493">
    <property type="term" value="F:methylmalonyl-CoA epimerase activity"/>
    <property type="evidence" value="ECO:0007669"/>
    <property type="project" value="TreeGrafter"/>
</dbReference>
<evidence type="ECO:0000313" key="4">
    <source>
        <dbReference type="Proteomes" id="UP000325003"/>
    </source>
</evidence>
<organism evidence="3 4">
    <name type="scientific">Nocardioides humilatus</name>
    <dbReference type="NCBI Taxonomy" id="2607660"/>
    <lineage>
        <taxon>Bacteria</taxon>
        <taxon>Bacillati</taxon>
        <taxon>Actinomycetota</taxon>
        <taxon>Actinomycetes</taxon>
        <taxon>Propionibacteriales</taxon>
        <taxon>Nocardioidaceae</taxon>
        <taxon>Nocardioides</taxon>
    </lineage>
</organism>
<dbReference type="InterPro" id="IPR051785">
    <property type="entry name" value="MMCE/EMCE_epimerase"/>
</dbReference>
<name>A0A5B1L835_9ACTN</name>
<dbReference type="GO" id="GO:0046491">
    <property type="term" value="P:L-methylmalonyl-CoA metabolic process"/>
    <property type="evidence" value="ECO:0007669"/>
    <property type="project" value="TreeGrafter"/>
</dbReference>
<dbReference type="SUPFAM" id="SSF54593">
    <property type="entry name" value="Glyoxalase/Bleomycin resistance protein/Dihydroxybiphenyl dioxygenase"/>
    <property type="match status" value="1"/>
</dbReference>
<sequence>MTIASGPIIQVCWVVEDIAAAETFHREHFGAGPFLRIPDVRFGPEEATYRGQPADFTAHVSMAYIGDLQLELIQPVAGESIYTEFLARSGPGLHHICFETPDLAASIERARAAGMEIVQQGVMGGGMMSFAYVDGAGWGAPYVELAELGDDIRALYASIKAR</sequence>
<evidence type="ECO:0000256" key="1">
    <source>
        <dbReference type="ARBA" id="ARBA00022723"/>
    </source>
</evidence>
<reference evidence="3 4" key="2">
    <citation type="submission" date="2019-09" db="EMBL/GenBank/DDBJ databases">
        <authorList>
            <person name="Jin C."/>
        </authorList>
    </citation>
    <scope>NUCLEOTIDE SEQUENCE [LARGE SCALE GENOMIC DNA]</scope>
    <source>
        <strain evidence="3 4">BN130099</strain>
    </source>
</reference>
<proteinExistence type="predicted"/>
<dbReference type="AlphaFoldDB" id="A0A5B1L835"/>
<evidence type="ECO:0000259" key="2">
    <source>
        <dbReference type="PROSITE" id="PS51819"/>
    </source>
</evidence>